<evidence type="ECO:0000256" key="1">
    <source>
        <dbReference type="ARBA" id="ARBA00010062"/>
    </source>
</evidence>
<dbReference type="Gene3D" id="3.40.50.2300">
    <property type="match status" value="2"/>
</dbReference>
<feature type="chain" id="PRO_5039016702" evidence="3">
    <location>
        <begin position="23"/>
        <end position="382"/>
    </location>
</feature>
<keyword evidence="6" id="KW-1185">Reference proteome</keyword>
<name>A0A8J3Z6E8_9ACTN</name>
<comment type="similarity">
    <text evidence="1">Belongs to the leucine-binding protein family.</text>
</comment>
<evidence type="ECO:0000256" key="2">
    <source>
        <dbReference type="ARBA" id="ARBA00022729"/>
    </source>
</evidence>
<evidence type="ECO:0000313" key="5">
    <source>
        <dbReference type="EMBL" id="GIJ58276.1"/>
    </source>
</evidence>
<dbReference type="AlphaFoldDB" id="A0A8J3Z6E8"/>
<feature type="domain" description="Leucine-binding protein" evidence="4">
    <location>
        <begin position="42"/>
        <end position="361"/>
    </location>
</feature>
<dbReference type="RefSeq" id="WP_203998755.1">
    <property type="nucleotide sequence ID" value="NZ_BOPG01000034.1"/>
</dbReference>
<reference evidence="5" key="1">
    <citation type="submission" date="2021-01" db="EMBL/GenBank/DDBJ databases">
        <title>Whole genome shotgun sequence of Virgisporangium aurantiacum NBRC 16421.</title>
        <authorList>
            <person name="Komaki H."/>
            <person name="Tamura T."/>
        </authorList>
    </citation>
    <scope>NUCLEOTIDE SEQUENCE</scope>
    <source>
        <strain evidence="5">NBRC 16421</strain>
    </source>
</reference>
<dbReference type="SUPFAM" id="SSF53822">
    <property type="entry name" value="Periplasmic binding protein-like I"/>
    <property type="match status" value="1"/>
</dbReference>
<comment type="caution">
    <text evidence="5">The sequence shown here is derived from an EMBL/GenBank/DDBJ whole genome shotgun (WGS) entry which is preliminary data.</text>
</comment>
<evidence type="ECO:0000313" key="6">
    <source>
        <dbReference type="Proteomes" id="UP000612585"/>
    </source>
</evidence>
<dbReference type="CDD" id="cd06342">
    <property type="entry name" value="PBP1_ABC_LIVBP-like"/>
    <property type="match status" value="1"/>
</dbReference>
<dbReference type="InterPro" id="IPR028082">
    <property type="entry name" value="Peripla_BP_I"/>
</dbReference>
<organism evidence="5 6">
    <name type="scientific">Virgisporangium aurantiacum</name>
    <dbReference type="NCBI Taxonomy" id="175570"/>
    <lineage>
        <taxon>Bacteria</taxon>
        <taxon>Bacillati</taxon>
        <taxon>Actinomycetota</taxon>
        <taxon>Actinomycetes</taxon>
        <taxon>Micromonosporales</taxon>
        <taxon>Micromonosporaceae</taxon>
        <taxon>Virgisporangium</taxon>
    </lineage>
</organism>
<feature type="signal peptide" evidence="3">
    <location>
        <begin position="1"/>
        <end position="22"/>
    </location>
</feature>
<dbReference type="Pfam" id="PF13458">
    <property type="entry name" value="Peripla_BP_6"/>
    <property type="match status" value="1"/>
</dbReference>
<keyword evidence="2 3" id="KW-0732">Signal</keyword>
<sequence>MRRNLRTLGGVALVAVLAVAAAACQDSGSDSGSGSGEKCGGKLAIFGAFSGGNSGLVLPSRDAAKLAVEKFNAANSDCKVELVEFDTEGDPAKATPVASQVAGDQSFLGVIGGHFSGETRATAPTYEQAGLAMVAPSATATDLSTKGWKVFHRVVGNDDSQGPAAAKYMKDVWKSTKIFVVDDGTAYGAALAAKVSSTIGTPIGSDKVQEKQTNFSSTVGKVKNSGADAVFYGGYTNEAAPFLKQLRAAGVTAKFIGGDGINDPAFPTGAGASESEGAVVTCPCLPGDKSKGSFQSDFKAKYGAAPGVYAAEGWDATTIFLDAFKAGKNTRKDILDFVSAYDKDGVTKRIKFDDKGEITASNLVIWAYVVKGGQIVADQEVK</sequence>
<dbReference type="PANTHER" id="PTHR47151:SF2">
    <property type="entry name" value="AMINO ACID BINDING PROTEIN"/>
    <property type="match status" value="1"/>
</dbReference>
<dbReference type="PROSITE" id="PS51257">
    <property type="entry name" value="PROKAR_LIPOPROTEIN"/>
    <property type="match status" value="1"/>
</dbReference>
<dbReference type="Proteomes" id="UP000612585">
    <property type="component" value="Unassembled WGS sequence"/>
</dbReference>
<protein>
    <submittedName>
        <fullName evidence="5">Branched chain amino acid ABC transporter substrate-binding protein</fullName>
    </submittedName>
</protein>
<gene>
    <name evidence="5" type="ORF">Vau01_057920</name>
</gene>
<proteinExistence type="inferred from homology"/>
<dbReference type="PANTHER" id="PTHR47151">
    <property type="entry name" value="LEU/ILE/VAL-BINDING ABC TRANSPORTER SUBUNIT"/>
    <property type="match status" value="1"/>
</dbReference>
<dbReference type="EMBL" id="BOPG01000034">
    <property type="protein sequence ID" value="GIJ58276.1"/>
    <property type="molecule type" value="Genomic_DNA"/>
</dbReference>
<dbReference type="InterPro" id="IPR028081">
    <property type="entry name" value="Leu-bd"/>
</dbReference>
<evidence type="ECO:0000256" key="3">
    <source>
        <dbReference type="SAM" id="SignalP"/>
    </source>
</evidence>
<evidence type="ECO:0000259" key="4">
    <source>
        <dbReference type="Pfam" id="PF13458"/>
    </source>
</evidence>
<accession>A0A8J3Z6E8</accession>